<protein>
    <submittedName>
        <fullName evidence="2">Uncharacterized protein</fullName>
    </submittedName>
</protein>
<dbReference type="EMBL" id="BQNB010011208">
    <property type="protein sequence ID" value="GJS87575.1"/>
    <property type="molecule type" value="Genomic_DNA"/>
</dbReference>
<proteinExistence type="predicted"/>
<organism evidence="2 3">
    <name type="scientific">Tanacetum coccineum</name>
    <dbReference type="NCBI Taxonomy" id="301880"/>
    <lineage>
        <taxon>Eukaryota</taxon>
        <taxon>Viridiplantae</taxon>
        <taxon>Streptophyta</taxon>
        <taxon>Embryophyta</taxon>
        <taxon>Tracheophyta</taxon>
        <taxon>Spermatophyta</taxon>
        <taxon>Magnoliopsida</taxon>
        <taxon>eudicotyledons</taxon>
        <taxon>Gunneridae</taxon>
        <taxon>Pentapetalae</taxon>
        <taxon>asterids</taxon>
        <taxon>campanulids</taxon>
        <taxon>Asterales</taxon>
        <taxon>Asteraceae</taxon>
        <taxon>Asteroideae</taxon>
        <taxon>Anthemideae</taxon>
        <taxon>Anthemidinae</taxon>
        <taxon>Tanacetum</taxon>
    </lineage>
</organism>
<accession>A0ABQ4ZCM9</accession>
<feature type="region of interest" description="Disordered" evidence="1">
    <location>
        <begin position="1"/>
        <end position="90"/>
    </location>
</feature>
<sequence>MHPKLLNSRKSMQPRRNGLNDMEKAKAVEPPTQKKRRHEDKDQDPPIGSNQETKKGKKTKDAKPSKRPKSTGSSKGATQSQLKSTGKSVQEKLIKSMIGSRNLQGPLLLMNARKSVNDGPRQSWLNDLTNVEKPPLTIDDLMSTPIDFSTFAMNRLKISKLTKANLVGPVYNLLKRTCKSYVELEYNIEECYRALSDQLD</sequence>
<keyword evidence="3" id="KW-1185">Reference proteome</keyword>
<reference evidence="2" key="1">
    <citation type="journal article" date="2022" name="Int. J. Mol. Sci.">
        <title>Draft Genome of Tanacetum Coccineum: Genomic Comparison of Closely Related Tanacetum-Family Plants.</title>
        <authorList>
            <person name="Yamashiro T."/>
            <person name="Shiraishi A."/>
            <person name="Nakayama K."/>
            <person name="Satake H."/>
        </authorList>
    </citation>
    <scope>NUCLEOTIDE SEQUENCE</scope>
</reference>
<evidence type="ECO:0000313" key="3">
    <source>
        <dbReference type="Proteomes" id="UP001151760"/>
    </source>
</evidence>
<comment type="caution">
    <text evidence="2">The sequence shown here is derived from an EMBL/GenBank/DDBJ whole genome shotgun (WGS) entry which is preliminary data.</text>
</comment>
<gene>
    <name evidence="2" type="ORF">Tco_0770211</name>
</gene>
<reference evidence="2" key="2">
    <citation type="submission" date="2022-01" db="EMBL/GenBank/DDBJ databases">
        <authorList>
            <person name="Yamashiro T."/>
            <person name="Shiraishi A."/>
            <person name="Satake H."/>
            <person name="Nakayama K."/>
        </authorList>
    </citation>
    <scope>NUCLEOTIDE SEQUENCE</scope>
</reference>
<evidence type="ECO:0000256" key="1">
    <source>
        <dbReference type="SAM" id="MobiDB-lite"/>
    </source>
</evidence>
<feature type="compositionally biased region" description="Polar residues" evidence="1">
    <location>
        <begin position="70"/>
        <end position="88"/>
    </location>
</feature>
<dbReference type="Proteomes" id="UP001151760">
    <property type="component" value="Unassembled WGS sequence"/>
</dbReference>
<evidence type="ECO:0000313" key="2">
    <source>
        <dbReference type="EMBL" id="GJS87575.1"/>
    </source>
</evidence>
<name>A0ABQ4ZCM9_9ASTR</name>